<feature type="region of interest" description="Disordered" evidence="1">
    <location>
        <begin position="382"/>
        <end position="423"/>
    </location>
</feature>
<evidence type="ECO:0000313" key="2">
    <source>
        <dbReference type="EMBL" id="EEC50113.1"/>
    </source>
</evidence>
<reference evidence="3" key="2">
    <citation type="submission" date="2008-08" db="EMBL/GenBank/DDBJ databases">
        <authorList>
            <consortium name="Diatom Consortium"/>
            <person name="Grigoriev I."/>
            <person name="Grimwood J."/>
            <person name="Kuo A."/>
            <person name="Otillar R.P."/>
            <person name="Salamov A."/>
            <person name="Detter J.C."/>
            <person name="Lindquist E."/>
            <person name="Shapiro H."/>
            <person name="Lucas S."/>
            <person name="Glavina del Rio T."/>
            <person name="Pitluck S."/>
            <person name="Rokhsar D."/>
            <person name="Bowler C."/>
        </authorList>
    </citation>
    <scope>GENOME REANNOTATION</scope>
    <source>
        <strain evidence="3">CCAP 1055/1</strain>
    </source>
</reference>
<proteinExistence type="predicted"/>
<dbReference type="RefSeq" id="XP_002178448.1">
    <property type="nucleotide sequence ID" value="XM_002178412.1"/>
</dbReference>
<dbReference type="AlphaFoldDB" id="B7FTN3"/>
<keyword evidence="3" id="KW-1185">Reference proteome</keyword>
<name>B7FTN3_PHATC</name>
<feature type="region of interest" description="Disordered" evidence="1">
    <location>
        <begin position="1"/>
        <end position="131"/>
    </location>
</feature>
<feature type="compositionally biased region" description="Basic and acidic residues" evidence="1">
    <location>
        <begin position="116"/>
        <end position="131"/>
    </location>
</feature>
<feature type="region of interest" description="Disordered" evidence="1">
    <location>
        <begin position="210"/>
        <end position="243"/>
    </location>
</feature>
<feature type="compositionally biased region" description="Polar residues" evidence="1">
    <location>
        <begin position="397"/>
        <end position="419"/>
    </location>
</feature>
<dbReference type="EMBL" id="CM000607">
    <property type="protein sequence ID" value="EEC50113.1"/>
    <property type="molecule type" value="Genomic_DNA"/>
</dbReference>
<organism evidence="2 3">
    <name type="scientific">Phaeodactylum tricornutum (strain CCAP 1055/1)</name>
    <dbReference type="NCBI Taxonomy" id="556484"/>
    <lineage>
        <taxon>Eukaryota</taxon>
        <taxon>Sar</taxon>
        <taxon>Stramenopiles</taxon>
        <taxon>Ochrophyta</taxon>
        <taxon>Bacillariophyta</taxon>
        <taxon>Bacillariophyceae</taxon>
        <taxon>Bacillariophycidae</taxon>
        <taxon>Naviculales</taxon>
        <taxon>Phaeodactylaceae</taxon>
        <taxon>Phaeodactylum</taxon>
    </lineage>
</organism>
<feature type="compositionally biased region" description="Basic and acidic residues" evidence="1">
    <location>
        <begin position="234"/>
        <end position="243"/>
    </location>
</feature>
<gene>
    <name evidence="2" type="ORF">PHATRDRAFT_44308</name>
</gene>
<feature type="compositionally biased region" description="Polar residues" evidence="1">
    <location>
        <begin position="36"/>
        <end position="50"/>
    </location>
</feature>
<dbReference type="KEGG" id="pti:PHATRDRAFT_44308"/>
<accession>B7FTN3</accession>
<evidence type="ECO:0000313" key="3">
    <source>
        <dbReference type="Proteomes" id="UP000000759"/>
    </source>
</evidence>
<evidence type="ECO:0000256" key="1">
    <source>
        <dbReference type="SAM" id="MobiDB-lite"/>
    </source>
</evidence>
<feature type="compositionally biased region" description="Polar residues" evidence="1">
    <location>
        <begin position="210"/>
        <end position="219"/>
    </location>
</feature>
<protein>
    <submittedName>
        <fullName evidence="2">Uncharacterized protein</fullName>
    </submittedName>
</protein>
<dbReference type="InParanoid" id="B7FTN3"/>
<feature type="compositionally biased region" description="Polar residues" evidence="1">
    <location>
        <begin position="79"/>
        <end position="88"/>
    </location>
</feature>
<reference evidence="2 3" key="1">
    <citation type="journal article" date="2008" name="Nature">
        <title>The Phaeodactylum genome reveals the evolutionary history of diatom genomes.</title>
        <authorList>
            <person name="Bowler C."/>
            <person name="Allen A.E."/>
            <person name="Badger J.H."/>
            <person name="Grimwood J."/>
            <person name="Jabbari K."/>
            <person name="Kuo A."/>
            <person name="Maheswari U."/>
            <person name="Martens C."/>
            <person name="Maumus F."/>
            <person name="Otillar R.P."/>
            <person name="Rayko E."/>
            <person name="Salamov A."/>
            <person name="Vandepoele K."/>
            <person name="Beszteri B."/>
            <person name="Gruber A."/>
            <person name="Heijde M."/>
            <person name="Katinka M."/>
            <person name="Mock T."/>
            <person name="Valentin K."/>
            <person name="Verret F."/>
            <person name="Berges J.A."/>
            <person name="Brownlee C."/>
            <person name="Cadoret J.P."/>
            <person name="Chiovitti A."/>
            <person name="Choi C.J."/>
            <person name="Coesel S."/>
            <person name="De Martino A."/>
            <person name="Detter J.C."/>
            <person name="Durkin C."/>
            <person name="Falciatore A."/>
            <person name="Fournet J."/>
            <person name="Haruta M."/>
            <person name="Huysman M.J."/>
            <person name="Jenkins B.D."/>
            <person name="Jiroutova K."/>
            <person name="Jorgensen R.E."/>
            <person name="Joubert Y."/>
            <person name="Kaplan A."/>
            <person name="Kroger N."/>
            <person name="Kroth P.G."/>
            <person name="La Roche J."/>
            <person name="Lindquist E."/>
            <person name="Lommer M."/>
            <person name="Martin-Jezequel V."/>
            <person name="Lopez P.J."/>
            <person name="Lucas S."/>
            <person name="Mangogna M."/>
            <person name="McGinnis K."/>
            <person name="Medlin L.K."/>
            <person name="Montsant A."/>
            <person name="Oudot-Le Secq M.P."/>
            <person name="Napoli C."/>
            <person name="Obornik M."/>
            <person name="Parker M.S."/>
            <person name="Petit J.L."/>
            <person name="Porcel B.M."/>
            <person name="Poulsen N."/>
            <person name="Robison M."/>
            <person name="Rychlewski L."/>
            <person name="Rynearson T.A."/>
            <person name="Schmutz J."/>
            <person name="Shapiro H."/>
            <person name="Siaut M."/>
            <person name="Stanley M."/>
            <person name="Sussman M.R."/>
            <person name="Taylor A.R."/>
            <person name="Vardi A."/>
            <person name="von Dassow P."/>
            <person name="Vyverman W."/>
            <person name="Willis A."/>
            <person name="Wyrwicz L.S."/>
            <person name="Rokhsar D.S."/>
            <person name="Weissenbach J."/>
            <person name="Armbrust E.V."/>
            <person name="Green B.R."/>
            <person name="Van de Peer Y."/>
            <person name="Grigoriev I.V."/>
        </authorList>
    </citation>
    <scope>NUCLEOTIDE SEQUENCE [LARGE SCALE GENOMIC DNA]</scope>
    <source>
        <strain evidence="2 3">CCAP 1055/1</strain>
    </source>
</reference>
<dbReference type="eggNOG" id="ENOG502SSAM">
    <property type="taxonomic scope" value="Eukaryota"/>
</dbReference>
<dbReference type="GeneID" id="7197970"/>
<sequence length="611" mass="67447">MSLAALPWPDMDPPCGTKNVVDDGVNPQEDEDASPQRRQPSPNPKTTTKWGRSHSLESDSDGERDDLLRTPWGAKRNPNIRTNSQPNSPILIYGTEPASGGGDSGNTNPNQGYFRKASESRRQTTESESHTGKLWERANGIVSPTLRCNIDVLTDYVGDACTPWYASSRADDDFDDDISVVGVSRMTPPRGANPACPRNHADWATICSEHQQSDESTGTAADRRKVRHQHRQKKADASDIGDKGTCKARNTSLSNSVTAREVASCKVGKMALVSEFKWKDLEPKNLDRTISELTMRSSYGGYEASQSNLPDNRRMAYYAVGKHQHKSSRGGNRRCYFSGKLILGDTPFYAGTVLQGLRTLVVFCLPSAIGLPDNDTILKRGRSASTKVGSSGKGLSAFTTTMHHSPTASKSNAGSSSDNGCYHMPPSYQNPLSRVKHDSTGVSSVASQTAGSKSLSKFSLDDISLSVDGDLDPNWRLDRDFLLTVLPEANERLLLQIKYNYPEQFETLPVQVREASRWNLYVKFCFFSGLPIADGEMHYKVSNKLAESTYGEEIVLSYEVMEAVNGASADILTLPNTKAFSYLRRHYSVQCKKLDDRLFQRSSWERVAPEV</sequence>
<dbReference type="HOGENOM" id="CLU_447238_0_0_1"/>
<feature type="compositionally biased region" description="Basic residues" evidence="1">
    <location>
        <begin position="224"/>
        <end position="233"/>
    </location>
</feature>
<dbReference type="Proteomes" id="UP000000759">
    <property type="component" value="Chromosome 4"/>
</dbReference>
<dbReference type="PaxDb" id="2850-Phatr44308"/>
<dbReference type="OrthoDB" id="47662at2759"/>